<keyword evidence="2" id="KW-1185">Reference proteome</keyword>
<evidence type="ECO:0000313" key="2">
    <source>
        <dbReference type="Proteomes" id="UP001057402"/>
    </source>
</evidence>
<comment type="caution">
    <text evidence="1">The sequence shown here is derived from an EMBL/GenBank/DDBJ whole genome shotgun (WGS) entry which is preliminary data.</text>
</comment>
<dbReference type="Proteomes" id="UP001057402">
    <property type="component" value="Chromosome 1"/>
</dbReference>
<dbReference type="EMBL" id="CM042880">
    <property type="protein sequence ID" value="KAI4390135.1"/>
    <property type="molecule type" value="Genomic_DNA"/>
</dbReference>
<protein>
    <submittedName>
        <fullName evidence="1">Uncharacterized protein</fullName>
    </submittedName>
</protein>
<evidence type="ECO:0000313" key="1">
    <source>
        <dbReference type="EMBL" id="KAI4390135.1"/>
    </source>
</evidence>
<name>A0ACB9SFF3_9MYRT</name>
<proteinExistence type="predicted"/>
<accession>A0ACB9SFF3</accession>
<reference evidence="2" key="1">
    <citation type="journal article" date="2023" name="Front. Plant Sci.">
        <title>Chromosomal-level genome assembly of Melastoma candidum provides insights into trichome evolution.</title>
        <authorList>
            <person name="Zhong Y."/>
            <person name="Wu W."/>
            <person name="Sun C."/>
            <person name="Zou P."/>
            <person name="Liu Y."/>
            <person name="Dai S."/>
            <person name="Zhou R."/>
        </authorList>
    </citation>
    <scope>NUCLEOTIDE SEQUENCE [LARGE SCALE GENOMIC DNA]</scope>
</reference>
<organism evidence="1 2">
    <name type="scientific">Melastoma candidum</name>
    <dbReference type="NCBI Taxonomy" id="119954"/>
    <lineage>
        <taxon>Eukaryota</taxon>
        <taxon>Viridiplantae</taxon>
        <taxon>Streptophyta</taxon>
        <taxon>Embryophyta</taxon>
        <taxon>Tracheophyta</taxon>
        <taxon>Spermatophyta</taxon>
        <taxon>Magnoliopsida</taxon>
        <taxon>eudicotyledons</taxon>
        <taxon>Gunneridae</taxon>
        <taxon>Pentapetalae</taxon>
        <taxon>rosids</taxon>
        <taxon>malvids</taxon>
        <taxon>Myrtales</taxon>
        <taxon>Melastomataceae</taxon>
        <taxon>Melastomatoideae</taxon>
        <taxon>Melastomateae</taxon>
        <taxon>Melastoma</taxon>
    </lineage>
</organism>
<sequence length="1003" mass="112270">MEGSSDSAWHKSGSSRGFNPLGFSDRNIRLLPSERFDLFSDSHQDFIGLREARERLVSASVDNLRNARGFSRDYGEDSSVNPYLCALERDDVSLRHWLDKPERQVDELECLHIFRQIVEIVSVAHSQGVVVQNVQPSCFVMSSFNRVSFIESASCTDSGSNSLDDGLNSWTNAKGESFSLPLERQQRGRLRYENFQPTRASNNSPMGSSFLHSSFVYPTETSFIGKLGDHKVRAGCIVEQGEEKSHFFPMKQVLMLEMSWYTTPEEASGSAGSCASDIYRLGVLLFELFCPFSTSEEKCQIMSSLRHRVLPPQLLLKWPQKASFCLWLLHPEPSSRPVMSELLQSQFLNEPRDCLEAREAAAELREKIDKDELLLEFLLLMQQKKQEVAGKLQETLSLLCMDLEEVSKQQEILKKKVSPCLEMEKNEDTDSILPSLNRADMSDSSMMVSRKRVRPSLFIHSSEESFCGVDDGQGSENHVGNEEGFHSRSSRLMKNLSKLEAAYFLTRYRSIKSSGRPLARLSPLSSDGKGSAVMTERSSVNNSASKGQLIQCRNIGWIQPFLGGFCKYLAFSQLKVKADIKQGDLLNSSKLVCSLSFDRDGEFFATAGVNKKIKVFEYNPILNEDRDINYPVVEMASWSKLSSICWNTYIKTQIASSNFEGVVQVWDVTRGQMLVEMREHDKRVWSIDFSSADPTLLASGSDDGSVKLWSINQRTSIGTIKTKANVCCVQFPSDSGRSLAFGSADHKIYYYDLRNPKTPMCTLVGHNKTVSDVKFVDPLTIVSASTDNTLKLWDLSAGISRVIESPIQSFTGHTNVKNFVGLSVSDGYIATGSETNEVFVYHKAFPMPALSFKFNTRDPLSSPESEDATQFISSAGPFPRTNDGLPCSQVPTREIQDYPAPTHPPHRPYGPAAIRGRIGNRIGKDSLLGGGNSWALGREDGFRLAGRRPAVHDEDDDGEEALDDDWDESGDDDDDLKDLDDSEDFDDDDDFEDDEDVPRRKSK</sequence>
<gene>
    <name evidence="1" type="ORF">MLD38_002278</name>
</gene>